<protein>
    <submittedName>
        <fullName evidence="2">Uncharacterized protein</fullName>
    </submittedName>
</protein>
<organism evidence="2 3">
    <name type="scientific">Portunus trituberculatus</name>
    <name type="common">Swimming crab</name>
    <name type="synonym">Neptunus trituberculatus</name>
    <dbReference type="NCBI Taxonomy" id="210409"/>
    <lineage>
        <taxon>Eukaryota</taxon>
        <taxon>Metazoa</taxon>
        <taxon>Ecdysozoa</taxon>
        <taxon>Arthropoda</taxon>
        <taxon>Crustacea</taxon>
        <taxon>Multicrustacea</taxon>
        <taxon>Malacostraca</taxon>
        <taxon>Eumalacostraca</taxon>
        <taxon>Eucarida</taxon>
        <taxon>Decapoda</taxon>
        <taxon>Pleocyemata</taxon>
        <taxon>Brachyura</taxon>
        <taxon>Eubrachyura</taxon>
        <taxon>Portunoidea</taxon>
        <taxon>Portunidae</taxon>
        <taxon>Portuninae</taxon>
        <taxon>Portunus</taxon>
    </lineage>
</organism>
<dbReference type="Proteomes" id="UP000324222">
    <property type="component" value="Unassembled WGS sequence"/>
</dbReference>
<dbReference type="EMBL" id="VSRR010120176">
    <property type="protein sequence ID" value="MPC99839.1"/>
    <property type="molecule type" value="Genomic_DNA"/>
</dbReference>
<evidence type="ECO:0000313" key="3">
    <source>
        <dbReference type="Proteomes" id="UP000324222"/>
    </source>
</evidence>
<accession>A0A5B7JYC5</accession>
<keyword evidence="3" id="KW-1185">Reference proteome</keyword>
<evidence type="ECO:0000313" key="2">
    <source>
        <dbReference type="EMBL" id="MPC99839.1"/>
    </source>
</evidence>
<proteinExistence type="predicted"/>
<comment type="caution">
    <text evidence="2">The sequence shown here is derived from an EMBL/GenBank/DDBJ whole genome shotgun (WGS) entry which is preliminary data.</text>
</comment>
<feature type="region of interest" description="Disordered" evidence="1">
    <location>
        <begin position="97"/>
        <end position="120"/>
    </location>
</feature>
<gene>
    <name evidence="2" type="ORF">E2C01_095280</name>
</gene>
<dbReference type="AlphaFoldDB" id="A0A5B7JYC5"/>
<name>A0A5B7JYC5_PORTR</name>
<evidence type="ECO:0000256" key="1">
    <source>
        <dbReference type="SAM" id="MobiDB-lite"/>
    </source>
</evidence>
<reference evidence="2 3" key="1">
    <citation type="submission" date="2019-05" db="EMBL/GenBank/DDBJ databases">
        <title>Another draft genome of Portunus trituberculatus and its Hox gene families provides insights of decapod evolution.</title>
        <authorList>
            <person name="Jeong J.-H."/>
            <person name="Song I."/>
            <person name="Kim S."/>
            <person name="Choi T."/>
            <person name="Kim D."/>
            <person name="Ryu S."/>
            <person name="Kim W."/>
        </authorList>
    </citation>
    <scope>NUCLEOTIDE SEQUENCE [LARGE SCALE GENOMIC DNA]</scope>
    <source>
        <tissue evidence="2">Muscle</tissue>
    </source>
</reference>
<sequence>MDTYSQFALRYLEHTKWHGGDLFSQPFWAHEACILYIHTSITTTITTSTTTRTSVTPRPSMTIVRIIESPAVSRVRSSSVNHISMSNSRLPACAFGNTASPSRPGAVRDTNEGLHAGGSV</sequence>